<evidence type="ECO:0000313" key="2">
    <source>
        <dbReference type="EMBL" id="OEZ98271.1"/>
    </source>
</evidence>
<protein>
    <recommendedName>
        <fullName evidence="4">Chemotaxis protein</fullName>
    </recommendedName>
</protein>
<feature type="compositionally biased region" description="Basic and acidic residues" evidence="1">
    <location>
        <begin position="86"/>
        <end position="96"/>
    </location>
</feature>
<dbReference type="EMBL" id="LROM01000092">
    <property type="protein sequence ID" value="OEZ98271.1"/>
    <property type="molecule type" value="Genomic_DNA"/>
</dbReference>
<reference evidence="3" key="1">
    <citation type="journal article" date="2016" name="Front. Microbiol.">
        <title>Molecular Keys to the Janthinobacterium and Duganella spp. Interaction with the Plant Pathogen Fusarium graminearum.</title>
        <authorList>
            <person name="Haack F.S."/>
            <person name="Poehlein A."/>
            <person name="Kroger C."/>
            <person name="Voigt C.A."/>
            <person name="Piepenbring M."/>
            <person name="Bode H.B."/>
            <person name="Daniel R."/>
            <person name="Schafer W."/>
            <person name="Streit W.R."/>
        </authorList>
    </citation>
    <scope>NUCLEOTIDE SEQUENCE [LARGE SCALE GENOMIC DNA]</scope>
    <source>
        <strain evidence="3">T54</strain>
    </source>
</reference>
<dbReference type="Proteomes" id="UP000175989">
    <property type="component" value="Unassembled WGS sequence"/>
</dbReference>
<name>A0A1E7WI36_9BURK</name>
<gene>
    <name evidence="2" type="ORF">DUPY_32160</name>
</gene>
<comment type="caution">
    <text evidence="2">The sequence shown here is derived from an EMBL/GenBank/DDBJ whole genome shotgun (WGS) entry which is preliminary data.</text>
</comment>
<feature type="region of interest" description="Disordered" evidence="1">
    <location>
        <begin position="1"/>
        <end position="148"/>
    </location>
</feature>
<proteinExistence type="predicted"/>
<evidence type="ECO:0000313" key="3">
    <source>
        <dbReference type="Proteomes" id="UP000175989"/>
    </source>
</evidence>
<dbReference type="RefSeq" id="WP_229255394.1">
    <property type="nucleotide sequence ID" value="NZ_LROM01000092.1"/>
</dbReference>
<dbReference type="AlphaFoldDB" id="A0A1E7WI36"/>
<feature type="compositionally biased region" description="Basic and acidic residues" evidence="1">
    <location>
        <begin position="105"/>
        <end position="138"/>
    </location>
</feature>
<organism evidence="2 3">
    <name type="scientific">Duganella phyllosphaerae</name>
    <dbReference type="NCBI Taxonomy" id="762836"/>
    <lineage>
        <taxon>Bacteria</taxon>
        <taxon>Pseudomonadati</taxon>
        <taxon>Pseudomonadota</taxon>
        <taxon>Betaproteobacteria</taxon>
        <taxon>Burkholderiales</taxon>
        <taxon>Oxalobacteraceae</taxon>
        <taxon>Telluria group</taxon>
        <taxon>Duganella</taxon>
    </lineage>
</organism>
<evidence type="ECO:0008006" key="4">
    <source>
        <dbReference type="Google" id="ProtNLM"/>
    </source>
</evidence>
<evidence type="ECO:0000256" key="1">
    <source>
        <dbReference type="SAM" id="MobiDB-lite"/>
    </source>
</evidence>
<sequence>MADSTLDPDYILGGNDRSLGSGHGTRGLGPSDNSDSGSDVANDHDLALDSDTDSQGTGERIDVGSQTLQAGDVGFDHVEAMPTSERLVDGDFRDPVPLDEDGSVPDDHLGVEAEPDDSRGDSDTEVKGDIEGGEELGRRTGGVPTARP</sequence>
<accession>A0A1E7WI36</accession>
<dbReference type="PATRIC" id="fig|762836.4.peg.3309"/>
<keyword evidence="3" id="KW-1185">Reference proteome</keyword>